<keyword evidence="1" id="KW-0304">Gas vesicle</keyword>
<dbReference type="PANTHER" id="PTHR36852:SF1">
    <property type="entry name" value="PROTEIN GVPL 2"/>
    <property type="match status" value="1"/>
</dbReference>
<proteinExistence type="inferred from homology"/>
<protein>
    <recommendedName>
        <fullName evidence="5">Gas vesicle protein</fullName>
    </recommendedName>
</protein>
<reference evidence="4" key="1">
    <citation type="submission" date="2024-06" db="EMBL/GenBank/DDBJ databases">
        <authorList>
            <consortium name="consrtm"/>
            <person name="Uemura M."/>
            <person name="Terahara T."/>
        </authorList>
    </citation>
    <scope>NUCLEOTIDE SEQUENCE</scope>
    <source>
        <strain evidence="4">KM77-8</strain>
    </source>
</reference>
<sequence length="74" mass="8062">MTGLRYVYAVCRPYGKPLQAQLTGVGGDPPRLLAHRGLVAVVSHVDEADFAEDPLRAHLEDLDWLTAVARAHQG</sequence>
<name>A0AAT9HIB8_9ACTN</name>
<dbReference type="GO" id="GO:0031412">
    <property type="term" value="P:gas vesicle organization"/>
    <property type="evidence" value="ECO:0007669"/>
    <property type="project" value="InterPro"/>
</dbReference>
<dbReference type="AlphaFoldDB" id="A0AAT9HIB8"/>
<reference evidence="4" key="2">
    <citation type="submission" date="2024-07" db="EMBL/GenBank/DDBJ databases">
        <title>Streptomyces haneummycinica sp. nov., a new antibiotic-producing actinobacterium isolated from marine sediment.</title>
        <authorList>
            <person name="Uemura M."/>
            <person name="Hamada M."/>
            <person name="Hirano S."/>
            <person name="Kobayashi K."/>
            <person name="Ohshiro T."/>
            <person name="Kobayashi T."/>
            <person name="Terahara T."/>
        </authorList>
    </citation>
    <scope>NUCLEOTIDE SEQUENCE</scope>
    <source>
        <strain evidence="4">KM77-8</strain>
    </source>
</reference>
<accession>A0AAT9HIB8</accession>
<evidence type="ECO:0000256" key="2">
    <source>
        <dbReference type="ARBA" id="ARBA00035108"/>
    </source>
</evidence>
<dbReference type="PANTHER" id="PTHR36852">
    <property type="entry name" value="PROTEIN GVPL 2"/>
    <property type="match status" value="1"/>
</dbReference>
<evidence type="ECO:0000256" key="3">
    <source>
        <dbReference type="ARBA" id="ARBA00035643"/>
    </source>
</evidence>
<evidence type="ECO:0008006" key="5">
    <source>
        <dbReference type="Google" id="ProtNLM"/>
    </source>
</evidence>
<dbReference type="Pfam" id="PF06386">
    <property type="entry name" value="GvpL_GvpF"/>
    <property type="match status" value="1"/>
</dbReference>
<gene>
    <name evidence="4" type="ORF">SHKM778_34420</name>
</gene>
<evidence type="ECO:0000313" key="4">
    <source>
        <dbReference type="EMBL" id="BFO17054.1"/>
    </source>
</evidence>
<dbReference type="EMBL" id="AP035768">
    <property type="protein sequence ID" value="BFO17054.1"/>
    <property type="molecule type" value="Genomic_DNA"/>
</dbReference>
<organism evidence="4">
    <name type="scientific">Streptomyces haneummycinicus</name>
    <dbReference type="NCBI Taxonomy" id="3074435"/>
    <lineage>
        <taxon>Bacteria</taxon>
        <taxon>Bacillati</taxon>
        <taxon>Actinomycetota</taxon>
        <taxon>Actinomycetes</taxon>
        <taxon>Kitasatosporales</taxon>
        <taxon>Streptomycetaceae</taxon>
        <taxon>Streptomyces</taxon>
    </lineage>
</organism>
<dbReference type="InterPro" id="IPR009430">
    <property type="entry name" value="GvpL/GvpF"/>
</dbReference>
<comment type="subcellular location">
    <subcellularLocation>
        <location evidence="2">Gas vesicle</location>
    </subcellularLocation>
</comment>
<comment type="similarity">
    <text evidence="3">Belongs to the gas vesicle GvpF/GvpL family.</text>
</comment>
<dbReference type="GO" id="GO:0031411">
    <property type="term" value="C:gas vesicle"/>
    <property type="evidence" value="ECO:0007669"/>
    <property type="project" value="UniProtKB-SubCell"/>
</dbReference>
<evidence type="ECO:0000256" key="1">
    <source>
        <dbReference type="ARBA" id="ARBA00022987"/>
    </source>
</evidence>